<dbReference type="OrthoDB" id="3944128at2759"/>
<evidence type="ECO:0000256" key="1">
    <source>
        <dbReference type="SAM" id="MobiDB-lite"/>
    </source>
</evidence>
<reference evidence="3 4" key="1">
    <citation type="journal article" date="2019" name="Sci. Rep.">
        <title>A multi-omics analysis of the grapevine pathogen Lasiodiplodia theobromae reveals that temperature affects the expression of virulence- and pathogenicity-related genes.</title>
        <authorList>
            <person name="Felix C."/>
            <person name="Meneses R."/>
            <person name="Goncalves M.F.M."/>
            <person name="Tilleman L."/>
            <person name="Duarte A.S."/>
            <person name="Jorrin-Novo J.V."/>
            <person name="Van de Peer Y."/>
            <person name="Deforce D."/>
            <person name="Van Nieuwerburgh F."/>
            <person name="Esteves A.C."/>
            <person name="Alves A."/>
        </authorList>
    </citation>
    <scope>NUCLEOTIDE SEQUENCE [LARGE SCALE GENOMIC DNA]</scope>
    <source>
        <strain evidence="3 4">LA-SOL3</strain>
    </source>
</reference>
<evidence type="ECO:0000313" key="3">
    <source>
        <dbReference type="EMBL" id="KAB2575328.1"/>
    </source>
</evidence>
<evidence type="ECO:0000256" key="2">
    <source>
        <dbReference type="SAM" id="SignalP"/>
    </source>
</evidence>
<keyword evidence="4" id="KW-1185">Reference proteome</keyword>
<proteinExistence type="predicted"/>
<dbReference type="EMBL" id="VCHE01000034">
    <property type="protein sequence ID" value="KAB2575328.1"/>
    <property type="molecule type" value="Genomic_DNA"/>
</dbReference>
<keyword evidence="2" id="KW-0732">Signal</keyword>
<gene>
    <name evidence="3" type="ORF">DBV05_g5997</name>
</gene>
<evidence type="ECO:0000313" key="4">
    <source>
        <dbReference type="Proteomes" id="UP000325902"/>
    </source>
</evidence>
<name>A0A5N5DC01_9PEZI</name>
<protein>
    <submittedName>
        <fullName evidence="3">Uncharacterized protein</fullName>
    </submittedName>
</protein>
<comment type="caution">
    <text evidence="3">The sequence shown here is derived from an EMBL/GenBank/DDBJ whole genome shotgun (WGS) entry which is preliminary data.</text>
</comment>
<feature type="signal peptide" evidence="2">
    <location>
        <begin position="1"/>
        <end position="21"/>
    </location>
</feature>
<feature type="chain" id="PRO_5024872179" evidence="2">
    <location>
        <begin position="22"/>
        <end position="735"/>
    </location>
</feature>
<sequence>MHRRLWLWQALLRAALTAAAAWPNASGTNDPLSSGSPDTAALTTPGPSTSAFPWTGTDSSLVRDVQACESAKRAWYTSSSDWYWASHSSYSYTSVTTYDTVWLGNYTGPLSTFCDGVPRASGPAPTTTTLGQIYVNSLPPPFPAPSPTCTFNYRGCELVVESYRSWYATSHPATVDPPAPPLCEWGPDECIIPYGEDHCRLDAGEVKLIFWPHSKDPADLCATNGAPVTAAPSPTTPVLATSGDYTFTSPTVYLSFKQLQGLPCYKTWSDAIVPVPSTAISSLVFGQTDPIERTTSMNWQDMNSPVPLSAYKAQQSCWDNWLGVRGTAAGGDGCNTIYDDYLPWLALPTNPAFFTAIDPLFGNCTSLFWRKYVFDPPYFLTPVGDLLPPTPTAKTTDHTALSAQQPSATAMVTIPVKTTIAQPRYGAGPIATVGSQTVSADPHNPHNIVIAGETMVPGQISAIGTAPIIVRTGEVVIGSSTIALPISDSAQPVATVASQVIAADGQNFILPGGKTLTPGQVTVINRVTVSVASSALVVGGGSTVSLPDGDRPVATFGSQVISADGQNFLLPGGKTLTPGQVTVIDGATISAASSALVVGGSSTISLPGVGAVLSVGSHTITAQQATPGLLVIGTQTISAGGSAATVSGVTISAVGKSSVVAVVDGTTTTAAISSFATRSSGDLDATTSVPGLGWATEQPTSEATTSTKSAAAALRRAGRLWTTAVSLALMVVLAR</sequence>
<feature type="region of interest" description="Disordered" evidence="1">
    <location>
        <begin position="27"/>
        <end position="50"/>
    </location>
</feature>
<dbReference type="Proteomes" id="UP000325902">
    <property type="component" value="Unassembled WGS sequence"/>
</dbReference>
<accession>A0A5N5DC01</accession>
<organism evidence="3 4">
    <name type="scientific">Lasiodiplodia theobromae</name>
    <dbReference type="NCBI Taxonomy" id="45133"/>
    <lineage>
        <taxon>Eukaryota</taxon>
        <taxon>Fungi</taxon>
        <taxon>Dikarya</taxon>
        <taxon>Ascomycota</taxon>
        <taxon>Pezizomycotina</taxon>
        <taxon>Dothideomycetes</taxon>
        <taxon>Dothideomycetes incertae sedis</taxon>
        <taxon>Botryosphaeriales</taxon>
        <taxon>Botryosphaeriaceae</taxon>
        <taxon>Lasiodiplodia</taxon>
    </lineage>
</organism>
<dbReference type="AlphaFoldDB" id="A0A5N5DC01"/>